<dbReference type="PATRIC" id="fig|1235787.3.peg.2466"/>
<feature type="domain" description="Glycosyl transferase family 1" evidence="1">
    <location>
        <begin position="192"/>
        <end position="353"/>
    </location>
</feature>
<dbReference type="InterPro" id="IPR001296">
    <property type="entry name" value="Glyco_trans_1"/>
</dbReference>
<dbReference type="Pfam" id="PF00534">
    <property type="entry name" value="Glycos_transf_1"/>
    <property type="match status" value="1"/>
</dbReference>
<gene>
    <name evidence="2" type="ORF">C801_02428</name>
</gene>
<sequence>MKNRQMNIGYIHLDYGEWTTGSYNIQEIGLAKALEQMGHQTTIVYWMSTKDKRCGTEVNTTANIKKMYLPYKRRLVHHVWPDFSLLLTLGIDVYHLQSDNLLCVPEAVNFCLKHGLKHYCYVGTVHSSSPRAISRWIMDKLSSRNFSAFRKTKVFCKTPAVVNELKQKGVTSAEWAPVGLDTDIIPLATSSKERQRAELKLPEDKSIVFLVCALRPDKHPMDIFPLAERLGDKYLLVHAGALWMQTEEYMAKLKSSEKYSNILFIGKLPNEKIHAYYEVADYVINFNPNEIFGMAILEAMYHNVTIVARHAPGPDCIIENGRSGFLCNSVEEIAQTILSGKKVQNARKRIIEYFTWESTAKKFLDYIQH</sequence>
<dbReference type="Gene3D" id="3.40.50.2000">
    <property type="entry name" value="Glycogen Phosphorylase B"/>
    <property type="match status" value="2"/>
</dbReference>
<dbReference type="AlphaFoldDB" id="R9HVN6"/>
<dbReference type="GO" id="GO:0016757">
    <property type="term" value="F:glycosyltransferase activity"/>
    <property type="evidence" value="ECO:0007669"/>
    <property type="project" value="InterPro"/>
</dbReference>
<evidence type="ECO:0000259" key="1">
    <source>
        <dbReference type="Pfam" id="PF00534"/>
    </source>
</evidence>
<dbReference type="Proteomes" id="UP000014212">
    <property type="component" value="Unassembled WGS sequence"/>
</dbReference>
<dbReference type="PANTHER" id="PTHR45947:SF3">
    <property type="entry name" value="SULFOQUINOVOSYL TRANSFERASE SQD2"/>
    <property type="match status" value="1"/>
</dbReference>
<name>R9HVN6_BACUN</name>
<dbReference type="SUPFAM" id="SSF53756">
    <property type="entry name" value="UDP-Glycosyltransferase/glycogen phosphorylase"/>
    <property type="match status" value="1"/>
</dbReference>
<evidence type="ECO:0000313" key="2">
    <source>
        <dbReference type="EMBL" id="EOS07911.1"/>
    </source>
</evidence>
<dbReference type="HOGENOM" id="CLU_755766_0_0_10"/>
<dbReference type="CDD" id="cd03801">
    <property type="entry name" value="GT4_PimA-like"/>
    <property type="match status" value="1"/>
</dbReference>
<evidence type="ECO:0000313" key="3">
    <source>
        <dbReference type="Proteomes" id="UP000014212"/>
    </source>
</evidence>
<comment type="caution">
    <text evidence="2">The sequence shown here is derived from an EMBL/GenBank/DDBJ whole genome shotgun (WGS) entry which is preliminary data.</text>
</comment>
<proteinExistence type="predicted"/>
<dbReference type="PANTHER" id="PTHR45947">
    <property type="entry name" value="SULFOQUINOVOSYL TRANSFERASE SQD2"/>
    <property type="match status" value="1"/>
</dbReference>
<dbReference type="RefSeq" id="WP_016273458.1">
    <property type="nucleotide sequence ID" value="NZ_KE159486.1"/>
</dbReference>
<dbReference type="EMBL" id="ASSO01000008">
    <property type="protein sequence ID" value="EOS07911.1"/>
    <property type="molecule type" value="Genomic_DNA"/>
</dbReference>
<protein>
    <recommendedName>
        <fullName evidence="1">Glycosyl transferase family 1 domain-containing protein</fullName>
    </recommendedName>
</protein>
<dbReference type="InterPro" id="IPR050194">
    <property type="entry name" value="Glycosyltransferase_grp1"/>
</dbReference>
<organism evidence="2 3">
    <name type="scientific">Bacteroides uniformis dnLKV2</name>
    <dbReference type="NCBI Taxonomy" id="1235787"/>
    <lineage>
        <taxon>Bacteria</taxon>
        <taxon>Pseudomonadati</taxon>
        <taxon>Bacteroidota</taxon>
        <taxon>Bacteroidia</taxon>
        <taxon>Bacteroidales</taxon>
        <taxon>Bacteroidaceae</taxon>
        <taxon>Bacteroides</taxon>
    </lineage>
</organism>
<accession>R9HVN6</accession>
<reference evidence="2 3" key="1">
    <citation type="submission" date="2013-04" db="EMBL/GenBank/DDBJ databases">
        <title>The Genome Sequence of Bacteroides uniformis dnLKV2.</title>
        <authorList>
            <consortium name="The Broad Institute Genomics Platform"/>
            <consortium name="The Broad Institute Genome Sequencing Center for Infectious Disease"/>
            <person name="Earl A."/>
            <person name="Xavier R."/>
            <person name="Kuhn K."/>
            <person name="Stappenbeck T."/>
            <person name="Walker B."/>
            <person name="Young S."/>
            <person name="Zeng Q."/>
            <person name="Gargeya S."/>
            <person name="Fitzgerald M."/>
            <person name="Haas B."/>
            <person name="Abouelleil A."/>
            <person name="Allen A.W."/>
            <person name="Alvarado L."/>
            <person name="Arachchi H.M."/>
            <person name="Berlin A.M."/>
            <person name="Chapman S.B."/>
            <person name="Gainer-Dewar J."/>
            <person name="Goldberg J."/>
            <person name="Griggs A."/>
            <person name="Gujja S."/>
            <person name="Hansen M."/>
            <person name="Howarth C."/>
            <person name="Imamovic A."/>
            <person name="Ireland A."/>
            <person name="Larimer J."/>
            <person name="McCowan C."/>
            <person name="Murphy C."/>
            <person name="Pearson M."/>
            <person name="Poon T.W."/>
            <person name="Priest M."/>
            <person name="Roberts A."/>
            <person name="Saif S."/>
            <person name="Shea T."/>
            <person name="Sisk P."/>
            <person name="Sykes S."/>
            <person name="Wortman J."/>
            <person name="Nusbaum C."/>
            <person name="Birren B."/>
        </authorList>
    </citation>
    <scope>NUCLEOTIDE SEQUENCE [LARGE SCALE GENOMIC DNA]</scope>
    <source>
        <strain evidence="3">dnLKV2</strain>
    </source>
</reference>